<sequence length="141" mass="14705">MWDSVRNQVDGKESLSEPNKCGRIAAWGHVCGCEVPAGLASPHTHAAAVPPQNNGRGWTGVAGRGRAKVKAALCLNHEGKGRVWRKFAGDTVVPLSINIQSDELVVTRPRGSTRAAVVAAAVTISHLSDGTCMPHPSAGVP</sequence>
<organism evidence="1 2">
    <name type="scientific">Portunus trituberculatus</name>
    <name type="common">Swimming crab</name>
    <name type="synonym">Neptunus trituberculatus</name>
    <dbReference type="NCBI Taxonomy" id="210409"/>
    <lineage>
        <taxon>Eukaryota</taxon>
        <taxon>Metazoa</taxon>
        <taxon>Ecdysozoa</taxon>
        <taxon>Arthropoda</taxon>
        <taxon>Crustacea</taxon>
        <taxon>Multicrustacea</taxon>
        <taxon>Malacostraca</taxon>
        <taxon>Eumalacostraca</taxon>
        <taxon>Eucarida</taxon>
        <taxon>Decapoda</taxon>
        <taxon>Pleocyemata</taxon>
        <taxon>Brachyura</taxon>
        <taxon>Eubrachyura</taxon>
        <taxon>Portunoidea</taxon>
        <taxon>Portunidae</taxon>
        <taxon>Portuninae</taxon>
        <taxon>Portunus</taxon>
    </lineage>
</organism>
<gene>
    <name evidence="1" type="ORF">E2C01_042307</name>
</gene>
<name>A0A5B7FUA0_PORTR</name>
<evidence type="ECO:0000313" key="1">
    <source>
        <dbReference type="EMBL" id="MPC48533.1"/>
    </source>
</evidence>
<keyword evidence="2" id="KW-1185">Reference proteome</keyword>
<proteinExistence type="predicted"/>
<comment type="caution">
    <text evidence="1">The sequence shown here is derived from an EMBL/GenBank/DDBJ whole genome shotgun (WGS) entry which is preliminary data.</text>
</comment>
<dbReference type="EMBL" id="VSRR010008339">
    <property type="protein sequence ID" value="MPC48533.1"/>
    <property type="molecule type" value="Genomic_DNA"/>
</dbReference>
<dbReference type="Proteomes" id="UP000324222">
    <property type="component" value="Unassembled WGS sequence"/>
</dbReference>
<protein>
    <submittedName>
        <fullName evidence="1">Uncharacterized protein</fullName>
    </submittedName>
</protein>
<evidence type="ECO:0000313" key="2">
    <source>
        <dbReference type="Proteomes" id="UP000324222"/>
    </source>
</evidence>
<reference evidence="1 2" key="1">
    <citation type="submission" date="2019-05" db="EMBL/GenBank/DDBJ databases">
        <title>Another draft genome of Portunus trituberculatus and its Hox gene families provides insights of decapod evolution.</title>
        <authorList>
            <person name="Jeong J.-H."/>
            <person name="Song I."/>
            <person name="Kim S."/>
            <person name="Choi T."/>
            <person name="Kim D."/>
            <person name="Ryu S."/>
            <person name="Kim W."/>
        </authorList>
    </citation>
    <scope>NUCLEOTIDE SEQUENCE [LARGE SCALE GENOMIC DNA]</scope>
    <source>
        <tissue evidence="1">Muscle</tissue>
    </source>
</reference>
<accession>A0A5B7FUA0</accession>
<dbReference type="AlphaFoldDB" id="A0A5B7FUA0"/>